<proteinExistence type="predicted"/>
<dbReference type="PANTHER" id="PTHR30348">
    <property type="entry name" value="UNCHARACTERIZED PROTEIN YECE"/>
    <property type="match status" value="1"/>
</dbReference>
<organism evidence="1 2">
    <name type="scientific">Variovorax ginsengisoli</name>
    <dbReference type="NCBI Taxonomy" id="363844"/>
    <lineage>
        <taxon>Bacteria</taxon>
        <taxon>Pseudomonadati</taxon>
        <taxon>Pseudomonadota</taxon>
        <taxon>Betaproteobacteria</taxon>
        <taxon>Burkholderiales</taxon>
        <taxon>Comamonadaceae</taxon>
        <taxon>Variovorax</taxon>
    </lineage>
</organism>
<evidence type="ECO:0000313" key="1">
    <source>
        <dbReference type="EMBL" id="MDO1533606.1"/>
    </source>
</evidence>
<dbReference type="PANTHER" id="PTHR30348:SF14">
    <property type="entry name" value="BLR8050 PROTEIN"/>
    <property type="match status" value="1"/>
</dbReference>
<dbReference type="EMBL" id="JAUKVY010000009">
    <property type="protein sequence ID" value="MDO1533606.1"/>
    <property type="molecule type" value="Genomic_DNA"/>
</dbReference>
<dbReference type="InterPro" id="IPR002763">
    <property type="entry name" value="DUF72"/>
</dbReference>
<evidence type="ECO:0000313" key="2">
    <source>
        <dbReference type="Proteomes" id="UP001169027"/>
    </source>
</evidence>
<sequence length="247" mass="27441">MHIGCAGWSLPSAIRDRFDAAGSQLARYATRFNAVEINSSFYRPHRRQTYERWSSSTPAGFAFSVKVPKTITHESRLSSAAIPLFEAFLDEAQGLGAKLRWLLVQLPPSLAFEARLVDRFASRMRRRFDGAVAVEPRHASWFTPEADALLARFEFARVLADPVRHDPGVAPGGWHETIYLRLHGSPRVYWSRYDDALLAALALRLREAASAARHCWCIFDNTAGGAAVGDALRLKAALEQPPNPALS</sequence>
<gene>
    <name evidence="1" type="ORF">Q2T77_15020</name>
</gene>
<keyword evidence="2" id="KW-1185">Reference proteome</keyword>
<dbReference type="Gene3D" id="3.20.20.410">
    <property type="entry name" value="Protein of unknown function UPF0759"/>
    <property type="match status" value="1"/>
</dbReference>
<dbReference type="RefSeq" id="WP_301810415.1">
    <property type="nucleotide sequence ID" value="NZ_JAUJZH010000009.1"/>
</dbReference>
<dbReference type="InterPro" id="IPR036520">
    <property type="entry name" value="UPF0759_sf"/>
</dbReference>
<protein>
    <submittedName>
        <fullName evidence="1">DUF72 domain-containing protein</fullName>
    </submittedName>
</protein>
<reference evidence="1" key="1">
    <citation type="submission" date="2023-06" db="EMBL/GenBank/DDBJ databases">
        <authorList>
            <person name="Jiang Y."/>
            <person name="Liu Q."/>
        </authorList>
    </citation>
    <scope>NUCLEOTIDE SEQUENCE</scope>
    <source>
        <strain evidence="1">CGMCC 1.12090</strain>
    </source>
</reference>
<dbReference type="SUPFAM" id="SSF117396">
    <property type="entry name" value="TM1631-like"/>
    <property type="match status" value="1"/>
</dbReference>
<accession>A0ABT8S3V6</accession>
<dbReference type="Pfam" id="PF01904">
    <property type="entry name" value="DUF72"/>
    <property type="match status" value="1"/>
</dbReference>
<dbReference type="Proteomes" id="UP001169027">
    <property type="component" value="Unassembled WGS sequence"/>
</dbReference>
<comment type="caution">
    <text evidence="1">The sequence shown here is derived from an EMBL/GenBank/DDBJ whole genome shotgun (WGS) entry which is preliminary data.</text>
</comment>
<name>A0ABT8S3V6_9BURK</name>